<protein>
    <recommendedName>
        <fullName evidence="3">Integrase</fullName>
    </recommendedName>
</protein>
<gene>
    <name evidence="1" type="ORF">SAMN05661093_11122</name>
</gene>
<proteinExistence type="predicted"/>
<name>A0A1Y5Y9E3_KIBAR</name>
<sequence>MKPLGSCSSELYRLTRRLLSVPAVLLRRDVVKDAELLVLRHENTVLRRQITGQVRYEPADRLWFAALSSLLPRRRWHAIFPVQPATILAWHRTFIAWKWDYSARRRPIGRPPTHAAITKLVLRLAHDNPRWGHRRIHGELTRLGHRIAASTVWKILNSSGIHPAPRRTGPTWKQFLASQAHGIIAADFFHIDTVLGKRLYALVFLEHGTRRPHIAGVTQHPTQEWTTQQARNLTAQFGTHSFRFLLPDRDGNNSSTFD</sequence>
<organism evidence="1 2">
    <name type="scientific">Kibdelosporangium aridum</name>
    <dbReference type="NCBI Taxonomy" id="2030"/>
    <lineage>
        <taxon>Bacteria</taxon>
        <taxon>Bacillati</taxon>
        <taxon>Actinomycetota</taxon>
        <taxon>Actinomycetes</taxon>
        <taxon>Pseudonocardiales</taxon>
        <taxon>Pseudonocardiaceae</taxon>
        <taxon>Kibdelosporangium</taxon>
    </lineage>
</organism>
<evidence type="ECO:0008006" key="3">
    <source>
        <dbReference type="Google" id="ProtNLM"/>
    </source>
</evidence>
<dbReference type="Proteomes" id="UP000192674">
    <property type="component" value="Unassembled WGS sequence"/>
</dbReference>
<evidence type="ECO:0000313" key="2">
    <source>
        <dbReference type="Proteomes" id="UP000192674"/>
    </source>
</evidence>
<dbReference type="EMBL" id="FWXV01000026">
    <property type="protein sequence ID" value="SMD27514.1"/>
    <property type="molecule type" value="Genomic_DNA"/>
</dbReference>
<accession>A0A1Y5Y9E3</accession>
<feature type="non-terminal residue" evidence="1">
    <location>
        <position position="258"/>
    </location>
</feature>
<keyword evidence="2" id="KW-1185">Reference proteome</keyword>
<dbReference type="AlphaFoldDB" id="A0A1Y5Y9E3"/>
<evidence type="ECO:0000313" key="1">
    <source>
        <dbReference type="EMBL" id="SMD27514.1"/>
    </source>
</evidence>
<reference evidence="1 2" key="1">
    <citation type="submission" date="2017-04" db="EMBL/GenBank/DDBJ databases">
        <authorList>
            <person name="Afonso C.L."/>
            <person name="Miller P.J."/>
            <person name="Scott M.A."/>
            <person name="Spackman E."/>
            <person name="Goraichik I."/>
            <person name="Dimitrov K.M."/>
            <person name="Suarez D.L."/>
            <person name="Swayne D.E."/>
        </authorList>
    </citation>
    <scope>NUCLEOTIDE SEQUENCE [LARGE SCALE GENOMIC DNA]</scope>
    <source>
        <strain evidence="1 2">DSM 43828</strain>
    </source>
</reference>